<keyword evidence="1" id="KW-0805">Transcription regulation</keyword>
<evidence type="ECO:0000313" key="6">
    <source>
        <dbReference type="Proteomes" id="UP000433577"/>
    </source>
</evidence>
<dbReference type="InterPro" id="IPR050204">
    <property type="entry name" value="AraC_XylS_family_regulators"/>
</dbReference>
<evidence type="ECO:0000313" key="5">
    <source>
        <dbReference type="EMBL" id="QGZ65082.1"/>
    </source>
</evidence>
<dbReference type="AlphaFoldDB" id="A0A7Z2GNJ9"/>
<evidence type="ECO:0000256" key="1">
    <source>
        <dbReference type="ARBA" id="ARBA00023015"/>
    </source>
</evidence>
<dbReference type="PANTHER" id="PTHR46796:SF6">
    <property type="entry name" value="ARAC SUBFAMILY"/>
    <property type="match status" value="1"/>
</dbReference>
<dbReference type="Proteomes" id="UP000433577">
    <property type="component" value="Chromosome 3"/>
</dbReference>
<dbReference type="InterPro" id="IPR020449">
    <property type="entry name" value="Tscrpt_reg_AraC-type_HTH"/>
</dbReference>
<organism evidence="5 6">
    <name type="scientific">Paraburkholderia acidisoli</name>
    <dbReference type="NCBI Taxonomy" id="2571748"/>
    <lineage>
        <taxon>Bacteria</taxon>
        <taxon>Pseudomonadati</taxon>
        <taxon>Pseudomonadota</taxon>
        <taxon>Betaproteobacteria</taxon>
        <taxon>Burkholderiales</taxon>
        <taxon>Burkholderiaceae</taxon>
        <taxon>Paraburkholderia</taxon>
    </lineage>
</organism>
<dbReference type="KEGG" id="pacs:FAZ98_25185"/>
<gene>
    <name evidence="5" type="ORF">FAZ98_25185</name>
</gene>
<name>A0A7Z2GNJ9_9BURK</name>
<dbReference type="PANTHER" id="PTHR46796">
    <property type="entry name" value="HTH-TYPE TRANSCRIPTIONAL ACTIVATOR RHAS-RELATED"/>
    <property type="match status" value="1"/>
</dbReference>
<feature type="domain" description="HTH araC/xylS-type" evidence="4">
    <location>
        <begin position="270"/>
        <end position="371"/>
    </location>
</feature>
<proteinExistence type="predicted"/>
<dbReference type="EMBL" id="CP046915">
    <property type="protein sequence ID" value="QGZ65082.1"/>
    <property type="molecule type" value="Genomic_DNA"/>
</dbReference>
<dbReference type="GO" id="GO:0003700">
    <property type="term" value="F:DNA-binding transcription factor activity"/>
    <property type="evidence" value="ECO:0007669"/>
    <property type="project" value="InterPro"/>
</dbReference>
<keyword evidence="3" id="KW-0804">Transcription</keyword>
<dbReference type="Pfam" id="PF14525">
    <property type="entry name" value="AraC_binding_2"/>
    <property type="match status" value="1"/>
</dbReference>
<keyword evidence="2" id="KW-0238">DNA-binding</keyword>
<evidence type="ECO:0000256" key="3">
    <source>
        <dbReference type="ARBA" id="ARBA00023163"/>
    </source>
</evidence>
<dbReference type="GO" id="GO:0043565">
    <property type="term" value="F:sequence-specific DNA binding"/>
    <property type="evidence" value="ECO:0007669"/>
    <property type="project" value="InterPro"/>
</dbReference>
<accession>A0A7Z2GNJ9</accession>
<sequence length="386" mass="42275">MQSFRACENSDPECPGQTFALRAYRGNGVNGSRGSSLPRTVERPVGRRLRVKTAPKVVTTDVVAPGERLDFWQAQIGSLLTHIECSSSERHTFSGLVKAHQSQPASLLEIDTATHAIARARPKISQVGEEQIFICIQVEGEAQVEQDSRFNVLKPGDITLLDTSRSFRAHFPGALLQHVIQVPRALVRKQIGAVENFTATIVPAQSTVGQLTRDFIGGLVRNFDKLDAVIAQRLTEQATEMALMAFMSSLGATGGAAPGSPSVGKTVLAHRGRAFIEQNLRHATLQPVMVAEHLGISKRYLNAIFAVHGQSVERFIWDRRLAKCARDLKDPNQSSRAIGDIAFSWGFHSLTHFSQAFKAKFGESPRAFRKTQIPASSTEMGRIAEV</sequence>
<evidence type="ECO:0000259" key="4">
    <source>
        <dbReference type="PROSITE" id="PS01124"/>
    </source>
</evidence>
<keyword evidence="6" id="KW-1185">Reference proteome</keyword>
<dbReference type="InterPro" id="IPR018060">
    <property type="entry name" value="HTH_AraC"/>
</dbReference>
<dbReference type="SUPFAM" id="SSF46689">
    <property type="entry name" value="Homeodomain-like"/>
    <property type="match status" value="1"/>
</dbReference>
<dbReference type="PROSITE" id="PS01124">
    <property type="entry name" value="HTH_ARAC_FAMILY_2"/>
    <property type="match status" value="1"/>
</dbReference>
<dbReference type="InterPro" id="IPR009057">
    <property type="entry name" value="Homeodomain-like_sf"/>
</dbReference>
<reference evidence="5 6" key="1">
    <citation type="submission" date="2019-12" db="EMBL/GenBank/DDBJ databases">
        <title>Paraburkholderia acidiphila 7Q-K02 sp. nov and Paraburkholderia acidisoli DHF22 sp. nov., two strains isolated from forest soil.</title>
        <authorList>
            <person name="Gao Z."/>
            <person name="Qiu L."/>
        </authorList>
    </citation>
    <scope>NUCLEOTIDE SEQUENCE [LARGE SCALE GENOMIC DNA]</scope>
    <source>
        <strain evidence="5 6">DHF22</strain>
    </source>
</reference>
<dbReference type="InterPro" id="IPR035418">
    <property type="entry name" value="AraC-bd_2"/>
</dbReference>
<dbReference type="SMART" id="SM00342">
    <property type="entry name" value="HTH_ARAC"/>
    <property type="match status" value="1"/>
</dbReference>
<evidence type="ECO:0000256" key="2">
    <source>
        <dbReference type="ARBA" id="ARBA00023125"/>
    </source>
</evidence>
<protein>
    <submittedName>
        <fullName evidence="5">Helix-turn-helix domain-containing protein</fullName>
    </submittedName>
</protein>
<dbReference type="Gene3D" id="1.10.10.60">
    <property type="entry name" value="Homeodomain-like"/>
    <property type="match status" value="1"/>
</dbReference>
<dbReference type="PRINTS" id="PR00032">
    <property type="entry name" value="HTHARAC"/>
</dbReference>
<dbReference type="Pfam" id="PF12833">
    <property type="entry name" value="HTH_18"/>
    <property type="match status" value="1"/>
</dbReference>